<proteinExistence type="predicted"/>
<evidence type="ECO:0000256" key="3">
    <source>
        <dbReference type="ARBA" id="ARBA00022833"/>
    </source>
</evidence>
<keyword evidence="1" id="KW-0479">Metal-binding</keyword>
<feature type="domain" description="GATA-type" evidence="7">
    <location>
        <begin position="337"/>
        <end position="385"/>
    </location>
</feature>
<dbReference type="PANTHER" id="PTHR47255:SF4">
    <property type="entry name" value="GATA ZINC FINGER DOMAIN-CONTAINING PROTEIN 12"/>
    <property type="match status" value="1"/>
</dbReference>
<protein>
    <submittedName>
        <fullName evidence="8">GATA-binding transcription factor</fullName>
    </submittedName>
</protein>
<feature type="region of interest" description="Disordered" evidence="6">
    <location>
        <begin position="30"/>
        <end position="50"/>
    </location>
</feature>
<dbReference type="PROSITE" id="PS50114">
    <property type="entry name" value="GATA_ZN_FINGER_2"/>
    <property type="match status" value="1"/>
</dbReference>
<dbReference type="InterPro" id="IPR013088">
    <property type="entry name" value="Znf_NHR/GATA"/>
</dbReference>
<evidence type="ECO:0000256" key="2">
    <source>
        <dbReference type="ARBA" id="ARBA00022771"/>
    </source>
</evidence>
<dbReference type="RefSeq" id="XP_020433032.1">
    <property type="nucleotide sequence ID" value="XM_020577012.1"/>
</dbReference>
<dbReference type="GO" id="GO:0006355">
    <property type="term" value="P:regulation of DNA-templated transcription"/>
    <property type="evidence" value="ECO:0007669"/>
    <property type="project" value="InterPro"/>
</dbReference>
<dbReference type="Proteomes" id="UP000001396">
    <property type="component" value="Unassembled WGS sequence"/>
</dbReference>
<dbReference type="GO" id="GO:0008270">
    <property type="term" value="F:zinc ion binding"/>
    <property type="evidence" value="ECO:0007669"/>
    <property type="project" value="UniProtKB-KW"/>
</dbReference>
<dbReference type="Pfam" id="PF00320">
    <property type="entry name" value="GATA"/>
    <property type="match status" value="1"/>
</dbReference>
<sequence>MNNNHFLMKNPRVVADHFSNLCDVLPPTSQSTSHYIPNDYQQPPTQLHSGNPYIYQQQQQQQLQQQQQQQDYHLVYQSSQPLNYYNNNLMMNQQQQQQQQLQQQQPMLNAALSLSSIHKARSSLSNIHHQKSMSMSSASTPKVFATTDSLSTGELNSDTNTNGGTSPSFSSDNSSPSLDQQPSSPIDSSHPNSSSGSVELYTFTGSSEMKSNKLSNSSSCGSIPLHSSIPGFSLNHGCDAQADYDSLREAWKKTKDLSQDLTKISKQASKSEFTLVDSVNALQKEYENLGNLLNFMNEKANNLKNDERLKKKKKESDRNAEKRKKRREATMLLNNVCKNCNTTDTPEWRKGPDGTKSLCNACGLHYAKNLKRETMNQPNPVIQPKETMKVLSILN</sequence>
<dbReference type="PROSITE" id="PS00344">
    <property type="entry name" value="GATA_ZN_FINGER_1"/>
    <property type="match status" value="1"/>
</dbReference>
<keyword evidence="3" id="KW-0862">Zinc</keyword>
<evidence type="ECO:0000256" key="5">
    <source>
        <dbReference type="SAM" id="Coils"/>
    </source>
</evidence>
<dbReference type="SMART" id="SM00401">
    <property type="entry name" value="ZnF_GATA"/>
    <property type="match status" value="1"/>
</dbReference>
<dbReference type="AlphaFoldDB" id="D3BCC4"/>
<evidence type="ECO:0000313" key="9">
    <source>
        <dbReference type="Proteomes" id="UP000001396"/>
    </source>
</evidence>
<evidence type="ECO:0000313" key="8">
    <source>
        <dbReference type="EMBL" id="EFA80914.1"/>
    </source>
</evidence>
<name>D3BCC4_HETP5</name>
<keyword evidence="5" id="KW-0175">Coiled coil</keyword>
<reference evidence="8 9" key="1">
    <citation type="journal article" date="2011" name="Genome Res.">
        <title>Phylogeny-wide analysis of social amoeba genomes highlights ancient origins for complex intercellular communication.</title>
        <authorList>
            <person name="Heidel A.J."/>
            <person name="Lawal H.M."/>
            <person name="Felder M."/>
            <person name="Schilde C."/>
            <person name="Helps N.R."/>
            <person name="Tunggal B."/>
            <person name="Rivero F."/>
            <person name="John U."/>
            <person name="Schleicher M."/>
            <person name="Eichinger L."/>
            <person name="Platzer M."/>
            <person name="Noegel A.A."/>
            <person name="Schaap P."/>
            <person name="Gloeckner G."/>
        </authorList>
    </citation>
    <scope>NUCLEOTIDE SEQUENCE [LARGE SCALE GENOMIC DNA]</scope>
    <source>
        <strain evidence="9">ATCC 26659 / Pp 5 / PN500</strain>
    </source>
</reference>
<dbReference type="GO" id="GO:0043565">
    <property type="term" value="F:sequence-specific DNA binding"/>
    <property type="evidence" value="ECO:0007669"/>
    <property type="project" value="InterPro"/>
</dbReference>
<accession>D3BCC4</accession>
<comment type="caution">
    <text evidence="8">The sequence shown here is derived from an EMBL/GenBank/DDBJ whole genome shotgun (WGS) entry which is preliminary data.</text>
</comment>
<evidence type="ECO:0000256" key="1">
    <source>
        <dbReference type="ARBA" id="ARBA00022723"/>
    </source>
</evidence>
<feature type="compositionally biased region" description="Polar residues" evidence="6">
    <location>
        <begin position="30"/>
        <end position="49"/>
    </location>
</feature>
<dbReference type="STRING" id="670386.D3BCC4"/>
<gene>
    <name evidence="8" type="ORF">PPL_06149</name>
</gene>
<keyword evidence="9" id="KW-1185">Reference proteome</keyword>
<organism evidence="8 9">
    <name type="scientific">Heterostelium pallidum (strain ATCC 26659 / Pp 5 / PN500)</name>
    <name type="common">Cellular slime mold</name>
    <name type="synonym">Polysphondylium pallidum</name>
    <dbReference type="NCBI Taxonomy" id="670386"/>
    <lineage>
        <taxon>Eukaryota</taxon>
        <taxon>Amoebozoa</taxon>
        <taxon>Evosea</taxon>
        <taxon>Eumycetozoa</taxon>
        <taxon>Dictyostelia</taxon>
        <taxon>Acytosteliales</taxon>
        <taxon>Acytosteliaceae</taxon>
        <taxon>Heterostelium</taxon>
    </lineage>
</organism>
<feature type="coiled-coil region" evidence="5">
    <location>
        <begin position="279"/>
        <end position="317"/>
    </location>
</feature>
<dbReference type="EMBL" id="ADBJ01000027">
    <property type="protein sequence ID" value="EFA80914.1"/>
    <property type="molecule type" value="Genomic_DNA"/>
</dbReference>
<dbReference type="InterPro" id="IPR000679">
    <property type="entry name" value="Znf_GATA"/>
</dbReference>
<feature type="compositionally biased region" description="Polar residues" evidence="6">
    <location>
        <begin position="150"/>
        <end position="165"/>
    </location>
</feature>
<dbReference type="Gene3D" id="3.30.50.10">
    <property type="entry name" value="Erythroid Transcription Factor GATA-1, subunit A"/>
    <property type="match status" value="1"/>
</dbReference>
<dbReference type="InterPro" id="IPR052138">
    <property type="entry name" value="GATA_ZnFinger_Domain"/>
</dbReference>
<feature type="region of interest" description="Disordered" evidence="6">
    <location>
        <begin position="150"/>
        <end position="199"/>
    </location>
</feature>
<evidence type="ECO:0000256" key="6">
    <source>
        <dbReference type="SAM" id="MobiDB-lite"/>
    </source>
</evidence>
<feature type="compositionally biased region" description="Low complexity" evidence="6">
    <location>
        <begin position="166"/>
        <end position="197"/>
    </location>
</feature>
<dbReference type="GeneID" id="31361632"/>
<keyword evidence="2 4" id="KW-0863">Zinc-finger</keyword>
<dbReference type="SUPFAM" id="SSF57716">
    <property type="entry name" value="Glucocorticoid receptor-like (DNA-binding domain)"/>
    <property type="match status" value="1"/>
</dbReference>
<evidence type="ECO:0000259" key="7">
    <source>
        <dbReference type="PROSITE" id="PS50114"/>
    </source>
</evidence>
<dbReference type="PANTHER" id="PTHR47255">
    <property type="entry name" value="GATA TRANSCRIPTION FACTOR 22-RELATED"/>
    <property type="match status" value="1"/>
</dbReference>
<dbReference type="CDD" id="cd00202">
    <property type="entry name" value="ZnF_GATA"/>
    <property type="match status" value="1"/>
</dbReference>
<evidence type="ECO:0000256" key="4">
    <source>
        <dbReference type="PROSITE-ProRule" id="PRU00094"/>
    </source>
</evidence>
<dbReference type="InParanoid" id="D3BCC4"/>